<feature type="region of interest" description="Disordered" evidence="2">
    <location>
        <begin position="225"/>
        <end position="248"/>
    </location>
</feature>
<dbReference type="AlphaFoldDB" id="A0A096P863"/>
<dbReference type="InParanoid" id="A0A096P863"/>
<feature type="region of interest" description="Disordered" evidence="2">
    <location>
        <begin position="32"/>
        <end position="109"/>
    </location>
</feature>
<feature type="signal peptide" evidence="3">
    <location>
        <begin position="1"/>
        <end position="19"/>
    </location>
</feature>
<dbReference type="KEGG" id="ota:OT_ostta13g01430"/>
<evidence type="ECO:0000313" key="5">
    <source>
        <dbReference type="Proteomes" id="UP000009170"/>
    </source>
</evidence>
<accession>A0A096P863</accession>
<protein>
    <submittedName>
        <fullName evidence="4">Unnamed product</fullName>
    </submittedName>
</protein>
<feature type="coiled-coil region" evidence="1">
    <location>
        <begin position="150"/>
        <end position="201"/>
    </location>
</feature>
<sequence length="303" mass="33228">MSGACGLDLLFAAAATTSGVDDDARASVQIQKMRRARGASETPRVRDATRESTGGFRRFKNGKGGAGLVDVTNGRVRSPKTPGVARASAKRGRNARRAPESESEDDDARVRVDEECVRGMEILANEHADVVIEHVREWLDLLDGDARARLGALRKSAKRTRAAVENFEREGVTEGVGMSYLREFERMLEIERELLEKTLRRVSDMRTKAEYEAAKLALGWLDRSNRKSEDDSGASDEENSARAHKRLHSSSAQAFLRTALAAYVQDTAPEKSLRLNAGSKPSEIVTAATLHPQVDLEVAPEKA</sequence>
<organism evidence="4 5">
    <name type="scientific">Ostreococcus tauri</name>
    <name type="common">Marine green alga</name>
    <dbReference type="NCBI Taxonomy" id="70448"/>
    <lineage>
        <taxon>Eukaryota</taxon>
        <taxon>Viridiplantae</taxon>
        <taxon>Chlorophyta</taxon>
        <taxon>Mamiellophyceae</taxon>
        <taxon>Mamiellales</taxon>
        <taxon>Bathycoccaceae</taxon>
        <taxon>Ostreococcus</taxon>
    </lineage>
</organism>
<dbReference type="GeneID" id="34946334"/>
<dbReference type="OrthoDB" id="10622915at2759"/>
<name>A0A096P863_OSTTA</name>
<keyword evidence="5" id="KW-1185">Reference proteome</keyword>
<comment type="caution">
    <text evidence="4">The sequence shown here is derived from an EMBL/GenBank/DDBJ whole genome shotgun (WGS) entry which is preliminary data.</text>
</comment>
<proteinExistence type="predicted"/>
<keyword evidence="1" id="KW-0175">Coiled coil</keyword>
<evidence type="ECO:0000256" key="3">
    <source>
        <dbReference type="SAM" id="SignalP"/>
    </source>
</evidence>
<dbReference type="Proteomes" id="UP000009170">
    <property type="component" value="Unassembled WGS sequence"/>
</dbReference>
<dbReference type="RefSeq" id="XP_022840201.1">
    <property type="nucleotide sequence ID" value="XM_022982705.1"/>
</dbReference>
<evidence type="ECO:0000313" key="4">
    <source>
        <dbReference type="EMBL" id="CEG00104.1"/>
    </source>
</evidence>
<evidence type="ECO:0000256" key="1">
    <source>
        <dbReference type="SAM" id="Coils"/>
    </source>
</evidence>
<reference evidence="5" key="1">
    <citation type="journal article" date="2006" name="Proc. Natl. Acad. Sci. U.S.A.">
        <title>Genome analysis of the smallest free-living eukaryote Ostreococcus tauri unveils many unique features.</title>
        <authorList>
            <person name="Derelle E."/>
            <person name="Ferraz C."/>
            <person name="Rombauts S."/>
            <person name="Rouze P."/>
            <person name="Worden A.Z."/>
            <person name="Robbens S."/>
            <person name="Partensky F."/>
            <person name="Degroeve S."/>
            <person name="Echeynie S."/>
            <person name="Cooke R."/>
            <person name="Saeys Y."/>
            <person name="Wuyts J."/>
            <person name="Jabbari K."/>
            <person name="Bowler C."/>
            <person name="Panaud O."/>
            <person name="Piegu B."/>
            <person name="Ball S.G."/>
            <person name="Ral J.-P."/>
            <person name="Bouget F.-Y."/>
            <person name="Piganeau G."/>
            <person name="De Baets B."/>
            <person name="Picard A."/>
            <person name="Delseny M."/>
            <person name="Demaille J."/>
            <person name="Van de Peer Y."/>
            <person name="Moreau H."/>
        </authorList>
    </citation>
    <scope>NUCLEOTIDE SEQUENCE [LARGE SCALE GENOMIC DNA]</scope>
    <source>
        <strain evidence="5">OTTH 0595 / CCAP 157/2 / RCC745</strain>
    </source>
</reference>
<feature type="chain" id="PRO_5001922882" evidence="3">
    <location>
        <begin position="20"/>
        <end position="303"/>
    </location>
</feature>
<dbReference type="EMBL" id="CAID01000013">
    <property type="protein sequence ID" value="CEG00104.1"/>
    <property type="molecule type" value="Genomic_DNA"/>
</dbReference>
<evidence type="ECO:0000256" key="2">
    <source>
        <dbReference type="SAM" id="MobiDB-lite"/>
    </source>
</evidence>
<keyword evidence="3" id="KW-0732">Signal</keyword>
<reference evidence="4 5" key="2">
    <citation type="journal article" date="2014" name="BMC Genomics">
        <title>An improved genome of the model marine alga Ostreococcus tauri unfolds by assessing Illumina de novo assemblies.</title>
        <authorList>
            <person name="Blanc-Mathieu R."/>
            <person name="Verhelst B."/>
            <person name="Derelle E."/>
            <person name="Rombauts S."/>
            <person name="Bouget F.Y."/>
            <person name="Carre I."/>
            <person name="Chateau A."/>
            <person name="Eyre-Walker A."/>
            <person name="Grimsley N."/>
            <person name="Moreau H."/>
            <person name="Piegu B."/>
            <person name="Rivals E."/>
            <person name="Schackwitz W."/>
            <person name="Van de Peer Y."/>
            <person name="Piganeau G."/>
        </authorList>
    </citation>
    <scope>NUCLEOTIDE SEQUENCE [LARGE SCALE GENOMIC DNA]</scope>
    <source>
        <strain evidence="5">OTTH 0595 / CCAP 157/2 / RCC745</strain>
    </source>
</reference>
<gene>
    <name evidence="4" type="ORF">OT_ostta13g01430</name>
</gene>